<dbReference type="AlphaFoldDB" id="A0A4R3XZ93"/>
<keyword evidence="5" id="KW-1185">Reference proteome</keyword>
<dbReference type="InterPro" id="IPR000682">
    <property type="entry name" value="PCMT"/>
</dbReference>
<gene>
    <name evidence="4" type="ORF">EDC63_1125</name>
</gene>
<dbReference type="GO" id="GO:0004719">
    <property type="term" value="F:protein-L-isoaspartate (D-aspartate) O-methyltransferase activity"/>
    <property type="evidence" value="ECO:0007669"/>
    <property type="project" value="InterPro"/>
</dbReference>
<name>A0A4R3XZ93_9PROT</name>
<dbReference type="Gene3D" id="3.40.50.150">
    <property type="entry name" value="Vaccinia Virus protein VP39"/>
    <property type="match status" value="1"/>
</dbReference>
<comment type="similarity">
    <text evidence="1">Belongs to the methyltransferase superfamily. L-isoaspartyl/D-aspartyl protein methyltransferase family.</text>
</comment>
<dbReference type="PANTHER" id="PTHR11579:SF18">
    <property type="entry name" value="PROTEIN-L-ISOASPARTATE O-METHYLTRANSFERASE"/>
    <property type="match status" value="1"/>
</dbReference>
<keyword evidence="4" id="KW-0808">Transferase</keyword>
<accession>A0A4R3XZ93</accession>
<reference evidence="4 5" key="1">
    <citation type="submission" date="2019-03" db="EMBL/GenBank/DDBJ databases">
        <title>Genomic Encyclopedia of Type Strains, Phase IV (KMG-IV): sequencing the most valuable type-strain genomes for metagenomic binning, comparative biology and taxonomic classification.</title>
        <authorList>
            <person name="Goeker M."/>
        </authorList>
    </citation>
    <scope>NUCLEOTIDE SEQUENCE [LARGE SCALE GENOMIC DNA]</scope>
    <source>
        <strain evidence="4 5">DSM 100309</strain>
    </source>
</reference>
<dbReference type="GO" id="GO:0032259">
    <property type="term" value="P:methylation"/>
    <property type="evidence" value="ECO:0007669"/>
    <property type="project" value="UniProtKB-KW"/>
</dbReference>
<proteinExistence type="inferred from homology"/>
<dbReference type="InterPro" id="IPR029063">
    <property type="entry name" value="SAM-dependent_MTases_sf"/>
</dbReference>
<evidence type="ECO:0000313" key="5">
    <source>
        <dbReference type="Proteomes" id="UP000295367"/>
    </source>
</evidence>
<organism evidence="4 5">
    <name type="scientific">Sulfurirhabdus autotrophica</name>
    <dbReference type="NCBI Taxonomy" id="1706046"/>
    <lineage>
        <taxon>Bacteria</taxon>
        <taxon>Pseudomonadati</taxon>
        <taxon>Pseudomonadota</taxon>
        <taxon>Betaproteobacteria</taxon>
        <taxon>Nitrosomonadales</taxon>
        <taxon>Sulfuricellaceae</taxon>
        <taxon>Sulfurirhabdus</taxon>
    </lineage>
</organism>
<dbReference type="PANTHER" id="PTHR11579">
    <property type="entry name" value="PROTEIN-L-ISOASPARTATE O-METHYLTRANSFERASE"/>
    <property type="match status" value="1"/>
</dbReference>
<dbReference type="SUPFAM" id="SSF53335">
    <property type="entry name" value="S-adenosyl-L-methionine-dependent methyltransferases"/>
    <property type="match status" value="1"/>
</dbReference>
<evidence type="ECO:0000256" key="1">
    <source>
        <dbReference type="ARBA" id="ARBA00005369"/>
    </source>
</evidence>
<evidence type="ECO:0000256" key="3">
    <source>
        <dbReference type="ARBA" id="ARBA00030757"/>
    </source>
</evidence>
<dbReference type="GO" id="GO:0005737">
    <property type="term" value="C:cytoplasm"/>
    <property type="evidence" value="ECO:0007669"/>
    <property type="project" value="TreeGrafter"/>
</dbReference>
<comment type="caution">
    <text evidence="4">The sequence shown here is derived from an EMBL/GenBank/DDBJ whole genome shotgun (WGS) entry which is preliminary data.</text>
</comment>
<dbReference type="CDD" id="cd02440">
    <property type="entry name" value="AdoMet_MTases"/>
    <property type="match status" value="1"/>
</dbReference>
<dbReference type="Proteomes" id="UP000295367">
    <property type="component" value="Unassembled WGS sequence"/>
</dbReference>
<dbReference type="EMBL" id="SMCO01000012">
    <property type="protein sequence ID" value="TCV84241.1"/>
    <property type="molecule type" value="Genomic_DNA"/>
</dbReference>
<evidence type="ECO:0000256" key="2">
    <source>
        <dbReference type="ARBA" id="ARBA00013346"/>
    </source>
</evidence>
<dbReference type="Pfam" id="PF01135">
    <property type="entry name" value="PCMT"/>
    <property type="match status" value="1"/>
</dbReference>
<keyword evidence="4" id="KW-0489">Methyltransferase</keyword>
<protein>
    <recommendedName>
        <fullName evidence="2">Protein-L-isoaspartate O-methyltransferase</fullName>
    </recommendedName>
    <alternativeName>
        <fullName evidence="3">Protein L-isoaspartyl methyltransferase</fullName>
    </alternativeName>
</protein>
<sequence>MTMDIEKARFNMVEQQIRPWDVLDQGVLNLLFKVKREEFVPLAYQGLTFVDMEIPLGHGEVMLSPKLEARILQEVAVKKTDKVLEVGTGSGYMTALLAHEAMHVYSVEIIPEFKMQADQNLKAHGITNATLEIGDAACDWNRQGPYDVIILTGSVPVIPEKFKQNLTTGGRLFVVEGDAPLMEAKLITCVADGVYNTVVLFETCIAPLKNVLQPQRFVF</sequence>
<evidence type="ECO:0000313" key="4">
    <source>
        <dbReference type="EMBL" id="TCV84241.1"/>
    </source>
</evidence>